<dbReference type="InterPro" id="IPR007627">
    <property type="entry name" value="RNA_pol_sigma70_r2"/>
</dbReference>
<proteinExistence type="inferred from homology"/>
<keyword evidence="5 6" id="KW-0804">Transcription</keyword>
<dbReference type="Gene3D" id="1.10.10.10">
    <property type="entry name" value="Winged helix-like DNA-binding domain superfamily/Winged helix DNA-binding domain"/>
    <property type="match status" value="1"/>
</dbReference>
<keyword evidence="3 6" id="KW-0731">Sigma factor</keyword>
<dbReference type="AlphaFoldDB" id="A0A175RJX4"/>
<dbReference type="InterPro" id="IPR014284">
    <property type="entry name" value="RNA_pol_sigma-70_dom"/>
</dbReference>
<dbReference type="NCBIfam" id="TIGR02937">
    <property type="entry name" value="sigma70-ECF"/>
    <property type="match status" value="1"/>
</dbReference>
<keyword evidence="4 6" id="KW-0238">DNA-binding</keyword>
<dbReference type="InterPro" id="IPR013325">
    <property type="entry name" value="RNA_pol_sigma_r2"/>
</dbReference>
<dbReference type="PATRIC" id="fig|33881.3.peg.3078"/>
<evidence type="ECO:0000256" key="6">
    <source>
        <dbReference type="RuleBase" id="RU000716"/>
    </source>
</evidence>
<dbReference type="OrthoDB" id="5243766at2"/>
<organism evidence="9 10">
    <name type="scientific">Curtobacterium luteum</name>
    <dbReference type="NCBI Taxonomy" id="33881"/>
    <lineage>
        <taxon>Bacteria</taxon>
        <taxon>Bacillati</taxon>
        <taxon>Actinomycetota</taxon>
        <taxon>Actinomycetes</taxon>
        <taxon>Micrococcales</taxon>
        <taxon>Microbacteriaceae</taxon>
        <taxon>Curtobacterium</taxon>
    </lineage>
</organism>
<dbReference type="STRING" id="33881.NS184_13325"/>
<feature type="domain" description="RNA polymerase sigma-70 region 4" evidence="8">
    <location>
        <begin position="127"/>
        <end position="174"/>
    </location>
</feature>
<evidence type="ECO:0000256" key="1">
    <source>
        <dbReference type="ARBA" id="ARBA00010641"/>
    </source>
</evidence>
<keyword evidence="2 6" id="KW-0805">Transcription regulation</keyword>
<reference evidence="9 10" key="1">
    <citation type="journal article" date="2016" name="Front. Microbiol.">
        <title>Genomic Resource of Rice Seed Associated Bacteria.</title>
        <authorList>
            <person name="Midha S."/>
            <person name="Bansal K."/>
            <person name="Sharma S."/>
            <person name="Kumar N."/>
            <person name="Patil P.P."/>
            <person name="Chaudhry V."/>
            <person name="Patil P.B."/>
        </authorList>
    </citation>
    <scope>NUCLEOTIDE SEQUENCE [LARGE SCALE GENOMIC DNA]</scope>
    <source>
        <strain evidence="9 10">NS184</strain>
    </source>
</reference>
<comment type="caution">
    <text evidence="9">The sequence shown here is derived from an EMBL/GenBank/DDBJ whole genome shotgun (WGS) entry which is preliminary data.</text>
</comment>
<dbReference type="SUPFAM" id="SSF88659">
    <property type="entry name" value="Sigma3 and sigma4 domains of RNA polymerase sigma factors"/>
    <property type="match status" value="1"/>
</dbReference>
<dbReference type="GO" id="GO:0003677">
    <property type="term" value="F:DNA binding"/>
    <property type="evidence" value="ECO:0007669"/>
    <property type="project" value="UniProtKB-KW"/>
</dbReference>
<evidence type="ECO:0000256" key="2">
    <source>
        <dbReference type="ARBA" id="ARBA00023015"/>
    </source>
</evidence>
<evidence type="ECO:0000256" key="4">
    <source>
        <dbReference type="ARBA" id="ARBA00023125"/>
    </source>
</evidence>
<evidence type="ECO:0000256" key="3">
    <source>
        <dbReference type="ARBA" id="ARBA00023082"/>
    </source>
</evidence>
<dbReference type="Pfam" id="PF04542">
    <property type="entry name" value="Sigma70_r2"/>
    <property type="match status" value="1"/>
</dbReference>
<dbReference type="Proteomes" id="UP000078252">
    <property type="component" value="Unassembled WGS sequence"/>
</dbReference>
<dbReference type="CDD" id="cd06171">
    <property type="entry name" value="Sigma70_r4"/>
    <property type="match status" value="1"/>
</dbReference>
<evidence type="ECO:0000256" key="5">
    <source>
        <dbReference type="ARBA" id="ARBA00023163"/>
    </source>
</evidence>
<dbReference type="SUPFAM" id="SSF88946">
    <property type="entry name" value="Sigma2 domain of RNA polymerase sigma factors"/>
    <property type="match status" value="1"/>
</dbReference>
<dbReference type="PROSITE" id="PS01063">
    <property type="entry name" value="SIGMA70_ECF"/>
    <property type="match status" value="1"/>
</dbReference>
<evidence type="ECO:0000259" key="7">
    <source>
        <dbReference type="Pfam" id="PF04542"/>
    </source>
</evidence>
<protein>
    <recommendedName>
        <fullName evidence="6">RNA polymerase sigma factor</fullName>
    </recommendedName>
</protein>
<accession>A0A175RJX4</accession>
<feature type="domain" description="RNA polymerase sigma-70 region 2" evidence="7">
    <location>
        <begin position="27"/>
        <end position="94"/>
    </location>
</feature>
<dbReference type="PANTHER" id="PTHR43133:SF62">
    <property type="entry name" value="RNA POLYMERASE SIGMA FACTOR SIGZ"/>
    <property type="match status" value="1"/>
</dbReference>
<dbReference type="Pfam" id="PF04545">
    <property type="entry name" value="Sigma70_r4"/>
    <property type="match status" value="1"/>
</dbReference>
<dbReference type="InterPro" id="IPR013324">
    <property type="entry name" value="RNA_pol_sigma_r3/r4-like"/>
</dbReference>
<sequence length="181" mass="20095">MTTTLPDDGELSDAFSAGGEAALRAVYDRWSPLVHTLALRALRDPMAAEDVTQQVFVKAWRRSGSFDPARGPLGAWLVGITRNCIADALAERARQAPTTDPTVVEETAVAPESPFDLAERALVAGELDRLDDEPRRVMRLAFYEDLSHREIAERLQIPLGTVKSHIHRSLARLRTRLEVIE</sequence>
<dbReference type="GO" id="GO:0006352">
    <property type="term" value="P:DNA-templated transcription initiation"/>
    <property type="evidence" value="ECO:0007669"/>
    <property type="project" value="InterPro"/>
</dbReference>
<dbReference type="InterPro" id="IPR039425">
    <property type="entry name" value="RNA_pol_sigma-70-like"/>
</dbReference>
<comment type="similarity">
    <text evidence="1 6">Belongs to the sigma-70 factor family. ECF subfamily.</text>
</comment>
<gene>
    <name evidence="9" type="ORF">NS184_13325</name>
</gene>
<dbReference type="PANTHER" id="PTHR43133">
    <property type="entry name" value="RNA POLYMERASE ECF-TYPE SIGMA FACTO"/>
    <property type="match status" value="1"/>
</dbReference>
<evidence type="ECO:0000313" key="10">
    <source>
        <dbReference type="Proteomes" id="UP000078252"/>
    </source>
</evidence>
<dbReference type="InterPro" id="IPR036388">
    <property type="entry name" value="WH-like_DNA-bd_sf"/>
</dbReference>
<evidence type="ECO:0000259" key="8">
    <source>
        <dbReference type="Pfam" id="PF04545"/>
    </source>
</evidence>
<dbReference type="EMBL" id="LDQC01000078">
    <property type="protein sequence ID" value="KTR03663.1"/>
    <property type="molecule type" value="Genomic_DNA"/>
</dbReference>
<dbReference type="Gene3D" id="1.10.1740.10">
    <property type="match status" value="1"/>
</dbReference>
<name>A0A175RJX4_9MICO</name>
<dbReference type="GO" id="GO:0016987">
    <property type="term" value="F:sigma factor activity"/>
    <property type="evidence" value="ECO:0007669"/>
    <property type="project" value="UniProtKB-KW"/>
</dbReference>
<dbReference type="RefSeq" id="WP_058726582.1">
    <property type="nucleotide sequence ID" value="NZ_LDQC01000078.1"/>
</dbReference>
<dbReference type="InterPro" id="IPR000838">
    <property type="entry name" value="RNA_pol_sigma70_ECF_CS"/>
</dbReference>
<evidence type="ECO:0000313" key="9">
    <source>
        <dbReference type="EMBL" id="KTR03663.1"/>
    </source>
</evidence>
<dbReference type="InterPro" id="IPR007630">
    <property type="entry name" value="RNA_pol_sigma70_r4"/>
</dbReference>